<dbReference type="STRING" id="1302690.BUE76_19720"/>
<dbReference type="PANTHER" id="PTHR43669:SF3">
    <property type="entry name" value="ALCOHOL DEHYDROGENASE, PUTATIVE (AFU_ORTHOLOGUE AFUA_3G03445)-RELATED"/>
    <property type="match status" value="1"/>
</dbReference>
<dbReference type="Gene3D" id="3.40.50.720">
    <property type="entry name" value="NAD(P)-binding Rossmann-like Domain"/>
    <property type="match status" value="1"/>
</dbReference>
<dbReference type="EMBL" id="FQUO01000011">
    <property type="protein sequence ID" value="SHF70769.1"/>
    <property type="molecule type" value="Genomic_DNA"/>
</dbReference>
<evidence type="ECO:0000313" key="3">
    <source>
        <dbReference type="EMBL" id="SHF70769.1"/>
    </source>
</evidence>
<dbReference type="InterPro" id="IPR002347">
    <property type="entry name" value="SDR_fam"/>
</dbReference>
<dbReference type="Pfam" id="PF00106">
    <property type="entry name" value="adh_short"/>
    <property type="match status" value="1"/>
</dbReference>
<keyword evidence="4" id="KW-1185">Reference proteome</keyword>
<accession>A0A1M5DV01</accession>
<dbReference type="AlphaFoldDB" id="A0A1M5DV01"/>
<dbReference type="RefSeq" id="WP_073044627.1">
    <property type="nucleotide sequence ID" value="NZ_FQUO01000011.1"/>
</dbReference>
<dbReference type="PRINTS" id="PR00081">
    <property type="entry name" value="GDHRDH"/>
</dbReference>
<organism evidence="3 4">
    <name type="scientific">Cnuella takakiae</name>
    <dbReference type="NCBI Taxonomy" id="1302690"/>
    <lineage>
        <taxon>Bacteria</taxon>
        <taxon>Pseudomonadati</taxon>
        <taxon>Bacteroidota</taxon>
        <taxon>Chitinophagia</taxon>
        <taxon>Chitinophagales</taxon>
        <taxon>Chitinophagaceae</taxon>
        <taxon>Cnuella</taxon>
    </lineage>
</organism>
<proteinExistence type="inferred from homology"/>
<reference evidence="3 4" key="1">
    <citation type="submission" date="2016-11" db="EMBL/GenBank/DDBJ databases">
        <authorList>
            <person name="Jaros S."/>
            <person name="Januszkiewicz K."/>
            <person name="Wedrychowicz H."/>
        </authorList>
    </citation>
    <scope>NUCLEOTIDE SEQUENCE [LARGE SCALE GENOMIC DNA]</scope>
    <source>
        <strain evidence="3 4">DSM 26897</strain>
    </source>
</reference>
<name>A0A1M5DV01_9BACT</name>
<dbReference type="SUPFAM" id="SSF51735">
    <property type="entry name" value="NAD(P)-binding Rossmann-fold domains"/>
    <property type="match status" value="1"/>
</dbReference>
<dbReference type="InterPro" id="IPR036291">
    <property type="entry name" value="NAD(P)-bd_dom_sf"/>
</dbReference>
<dbReference type="OrthoDB" id="9810908at2"/>
<comment type="similarity">
    <text evidence="1">Belongs to the short-chain dehydrogenases/reductases (SDR) family.</text>
</comment>
<protein>
    <submittedName>
        <fullName evidence="3">Short-chain dehydrogenase</fullName>
    </submittedName>
</protein>
<evidence type="ECO:0000313" key="4">
    <source>
        <dbReference type="Proteomes" id="UP000184368"/>
    </source>
</evidence>
<dbReference type="Proteomes" id="UP000184368">
    <property type="component" value="Unassembled WGS sequence"/>
</dbReference>
<evidence type="ECO:0000256" key="1">
    <source>
        <dbReference type="ARBA" id="ARBA00006484"/>
    </source>
</evidence>
<dbReference type="PANTHER" id="PTHR43669">
    <property type="entry name" value="5-KETO-D-GLUCONATE 5-REDUCTASE"/>
    <property type="match status" value="1"/>
</dbReference>
<keyword evidence="2" id="KW-0560">Oxidoreductase</keyword>
<evidence type="ECO:0000256" key="2">
    <source>
        <dbReference type="ARBA" id="ARBA00023002"/>
    </source>
</evidence>
<sequence length="229" mass="23929">MSQPKTILITGATGNLGTVVSQYFLAKGYTVIGTARSKDSTADNPSFHLYTVNLADEVEVAGFVARAAADHGRIDAALLLAGGFAMGDIAATSSAAIREQVALNFETAYHVVRPLLSHMQQNGRGRIVFTGSRPALEPKAGHSMLAYALSKALLFQLADMINAANRGSGINAAVIVPGTIDTPANRQGMPDADFSTWVKPESIAAALYFLVSESGSAVSDAVLKLYNGA</sequence>
<dbReference type="GO" id="GO:0016491">
    <property type="term" value="F:oxidoreductase activity"/>
    <property type="evidence" value="ECO:0007669"/>
    <property type="project" value="UniProtKB-KW"/>
</dbReference>
<gene>
    <name evidence="3" type="ORF">SAMN05444008_11195</name>
</gene>